<dbReference type="AlphaFoldDB" id="A0A699K860"/>
<feature type="compositionally biased region" description="Low complexity" evidence="1">
    <location>
        <begin position="65"/>
        <end position="84"/>
    </location>
</feature>
<proteinExistence type="predicted"/>
<feature type="non-terminal residue" evidence="2">
    <location>
        <position position="1"/>
    </location>
</feature>
<protein>
    <submittedName>
        <fullName evidence="2">Uncharacterized protein</fullName>
    </submittedName>
</protein>
<sequence>YLIHKSLAASRRHVAASYWTAASDVAPTSAPVSVGQRRSMLPATGQRRRITVVIDGQRWRSTTVAGGEPPLTAAGPPLTTTEPPVNGGWWAGQRLELGRSGSGLGRVWIESGPGPPRGRPRVSHVCTRVSHVYPRGIHVDADVDNVH</sequence>
<evidence type="ECO:0000313" key="2">
    <source>
        <dbReference type="EMBL" id="GFA80174.1"/>
    </source>
</evidence>
<evidence type="ECO:0000256" key="1">
    <source>
        <dbReference type="SAM" id="MobiDB-lite"/>
    </source>
</evidence>
<organism evidence="2">
    <name type="scientific">Tanacetum cinerariifolium</name>
    <name type="common">Dalmatian daisy</name>
    <name type="synonym">Chrysanthemum cinerariifolium</name>
    <dbReference type="NCBI Taxonomy" id="118510"/>
    <lineage>
        <taxon>Eukaryota</taxon>
        <taxon>Viridiplantae</taxon>
        <taxon>Streptophyta</taxon>
        <taxon>Embryophyta</taxon>
        <taxon>Tracheophyta</taxon>
        <taxon>Spermatophyta</taxon>
        <taxon>Magnoliopsida</taxon>
        <taxon>eudicotyledons</taxon>
        <taxon>Gunneridae</taxon>
        <taxon>Pentapetalae</taxon>
        <taxon>asterids</taxon>
        <taxon>campanulids</taxon>
        <taxon>Asterales</taxon>
        <taxon>Asteraceae</taxon>
        <taxon>Asteroideae</taxon>
        <taxon>Anthemideae</taxon>
        <taxon>Anthemidinae</taxon>
        <taxon>Tanacetum</taxon>
    </lineage>
</organism>
<feature type="region of interest" description="Disordered" evidence="1">
    <location>
        <begin position="62"/>
        <end position="84"/>
    </location>
</feature>
<comment type="caution">
    <text evidence="2">The sequence shown here is derived from an EMBL/GenBank/DDBJ whole genome shotgun (WGS) entry which is preliminary data.</text>
</comment>
<gene>
    <name evidence="2" type="ORF">Tci_652146</name>
</gene>
<accession>A0A699K860</accession>
<dbReference type="EMBL" id="BKCJ010490666">
    <property type="protein sequence ID" value="GFA80174.1"/>
    <property type="molecule type" value="Genomic_DNA"/>
</dbReference>
<reference evidence="2" key="1">
    <citation type="journal article" date="2019" name="Sci. Rep.">
        <title>Draft genome of Tanacetum cinerariifolium, the natural source of mosquito coil.</title>
        <authorList>
            <person name="Yamashiro T."/>
            <person name="Shiraishi A."/>
            <person name="Satake H."/>
            <person name="Nakayama K."/>
        </authorList>
    </citation>
    <scope>NUCLEOTIDE SEQUENCE</scope>
</reference>
<name>A0A699K860_TANCI</name>